<evidence type="ECO:0000313" key="1">
    <source>
        <dbReference type="EMBL" id="KAF0711694.1"/>
    </source>
</evidence>
<keyword evidence="1" id="KW-0238">DNA-binding</keyword>
<keyword evidence="2" id="KW-1185">Reference proteome</keyword>
<protein>
    <submittedName>
        <fullName evidence="1">Myb/SANT-like DNA-binding domain-containing protein 3</fullName>
    </submittedName>
</protein>
<accession>A0A6G0VXM4</accession>
<comment type="caution">
    <text evidence="1">The sequence shown here is derived from an EMBL/GenBank/DDBJ whole genome shotgun (WGS) entry which is preliminary data.</text>
</comment>
<gene>
    <name evidence="1" type="ORF">FWK35_00027851</name>
</gene>
<dbReference type="AlphaFoldDB" id="A0A6G0VXM4"/>
<reference evidence="1 2" key="1">
    <citation type="submission" date="2019-08" db="EMBL/GenBank/DDBJ databases">
        <title>Whole genome of Aphis craccivora.</title>
        <authorList>
            <person name="Voronova N.V."/>
            <person name="Shulinski R.S."/>
            <person name="Bandarenka Y.V."/>
            <person name="Zhorov D.G."/>
            <person name="Warner D."/>
        </authorList>
    </citation>
    <scope>NUCLEOTIDE SEQUENCE [LARGE SCALE GENOMIC DNA]</scope>
    <source>
        <strain evidence="1">180601</strain>
        <tissue evidence="1">Whole Body</tissue>
    </source>
</reference>
<organism evidence="1 2">
    <name type="scientific">Aphis craccivora</name>
    <name type="common">Cowpea aphid</name>
    <dbReference type="NCBI Taxonomy" id="307492"/>
    <lineage>
        <taxon>Eukaryota</taxon>
        <taxon>Metazoa</taxon>
        <taxon>Ecdysozoa</taxon>
        <taxon>Arthropoda</taxon>
        <taxon>Hexapoda</taxon>
        <taxon>Insecta</taxon>
        <taxon>Pterygota</taxon>
        <taxon>Neoptera</taxon>
        <taxon>Paraneoptera</taxon>
        <taxon>Hemiptera</taxon>
        <taxon>Sternorrhyncha</taxon>
        <taxon>Aphidomorpha</taxon>
        <taxon>Aphidoidea</taxon>
        <taxon>Aphididae</taxon>
        <taxon>Aphidini</taxon>
        <taxon>Aphis</taxon>
        <taxon>Aphis</taxon>
    </lineage>
</organism>
<evidence type="ECO:0000313" key="2">
    <source>
        <dbReference type="Proteomes" id="UP000478052"/>
    </source>
</evidence>
<dbReference type="OrthoDB" id="10626504at2759"/>
<name>A0A6G0VXM4_APHCR</name>
<sequence>MIKYYLIWFVEIYKTGGGKYLKTMSGVSEQVLGIIGDRIEPLVNPHDDDFSYTVLELIENHNIDNFKNIQDDNYSMDNVEVVTFDNEEMDEFNVSLKNLTYAGTQQINWGKQSHNSEISSNE</sequence>
<dbReference type="Proteomes" id="UP000478052">
    <property type="component" value="Unassembled WGS sequence"/>
</dbReference>
<dbReference type="GO" id="GO:0003677">
    <property type="term" value="F:DNA binding"/>
    <property type="evidence" value="ECO:0007669"/>
    <property type="project" value="UniProtKB-KW"/>
</dbReference>
<dbReference type="EMBL" id="VUJU01011176">
    <property type="protein sequence ID" value="KAF0711694.1"/>
    <property type="molecule type" value="Genomic_DNA"/>
</dbReference>
<proteinExistence type="predicted"/>